<dbReference type="NCBIfam" id="TIGR01560">
    <property type="entry name" value="put_DNA_pack"/>
    <property type="match status" value="1"/>
</dbReference>
<dbReference type="Gene3D" id="1.10.3230.30">
    <property type="entry name" value="Phage gp6-like head-tail connector protein"/>
    <property type="match status" value="1"/>
</dbReference>
<proteinExistence type="predicted"/>
<gene>
    <name evidence="1" type="ORF">B5C08_11435</name>
</gene>
<name>A0A2A4GV94_9STAP</name>
<reference evidence="1 2" key="1">
    <citation type="journal article" date="2017" name="PLoS ONE">
        <title>Development of a real-time PCR for detection of Staphylococcus pseudintermedius using a novel automated comparison of whole-genome sequences.</title>
        <authorList>
            <person name="Verstappen K.M."/>
            <person name="Huijbregts L."/>
            <person name="Spaninks M."/>
            <person name="Wagenaar J.A."/>
            <person name="Fluit A.C."/>
            <person name="Duim B."/>
        </authorList>
    </citation>
    <scope>NUCLEOTIDE SEQUENCE [LARGE SCALE GENOMIC DNA]</scope>
    <source>
        <strain evidence="1 2">215070706401-1</strain>
    </source>
</reference>
<protein>
    <submittedName>
        <fullName evidence="1">Phage head-tail adapter protein</fullName>
    </submittedName>
</protein>
<dbReference type="EMBL" id="MWUU01000018">
    <property type="protein sequence ID" value="PCF54168.1"/>
    <property type="molecule type" value="Genomic_DNA"/>
</dbReference>
<sequence length="93" mass="11189">MELLKKHCKIDHNFENDLLTMYYEWAKHDIAAAITDDFDWLETQPLFKAAIFPLTAYYFENRIAYTERKLDYAPHMVLSVVHKLRDAYAIRFE</sequence>
<dbReference type="Proteomes" id="UP000218335">
    <property type="component" value="Unassembled WGS sequence"/>
</dbReference>
<dbReference type="RefSeq" id="WP_096638181.1">
    <property type="nucleotide sequence ID" value="NZ_MWUU01000018.1"/>
</dbReference>
<organism evidence="1 2">
    <name type="scientific">Staphylococcus delphini</name>
    <dbReference type="NCBI Taxonomy" id="53344"/>
    <lineage>
        <taxon>Bacteria</taxon>
        <taxon>Bacillati</taxon>
        <taxon>Bacillota</taxon>
        <taxon>Bacilli</taxon>
        <taxon>Bacillales</taxon>
        <taxon>Staphylococcaceae</taxon>
        <taxon>Staphylococcus</taxon>
        <taxon>Staphylococcus intermedius group</taxon>
    </lineage>
</organism>
<dbReference type="AlphaFoldDB" id="A0A2A4GV94"/>
<dbReference type="InterPro" id="IPR006450">
    <property type="entry name" value="Phage_HK97_gp6-like"/>
</dbReference>
<evidence type="ECO:0000313" key="2">
    <source>
        <dbReference type="Proteomes" id="UP000218335"/>
    </source>
</evidence>
<evidence type="ECO:0000313" key="1">
    <source>
        <dbReference type="EMBL" id="PCF54168.1"/>
    </source>
</evidence>
<comment type="caution">
    <text evidence="1">The sequence shown here is derived from an EMBL/GenBank/DDBJ whole genome shotgun (WGS) entry which is preliminary data.</text>
</comment>
<dbReference type="Pfam" id="PF05135">
    <property type="entry name" value="Phage_connect_1"/>
    <property type="match status" value="1"/>
</dbReference>
<dbReference type="InterPro" id="IPR021146">
    <property type="entry name" value="Phage_gp6-like_head-tail"/>
</dbReference>
<accession>A0A2A4GV94</accession>
<dbReference type="CDD" id="cd08054">
    <property type="entry name" value="gp6"/>
    <property type="match status" value="1"/>
</dbReference>